<dbReference type="Proteomes" id="UP000001106">
    <property type="component" value="Chromosome"/>
</dbReference>
<proteinExistence type="predicted"/>
<organism evidence="2 3">
    <name type="scientific">Methanococcus aeolicus (strain ATCC BAA-1280 / DSM 17508 / OCM 812 / Nankai-3)</name>
    <dbReference type="NCBI Taxonomy" id="419665"/>
    <lineage>
        <taxon>Archaea</taxon>
        <taxon>Methanobacteriati</taxon>
        <taxon>Methanobacteriota</taxon>
        <taxon>Methanomada group</taxon>
        <taxon>Methanococci</taxon>
        <taxon>Methanococcales</taxon>
        <taxon>Methanococcaceae</taxon>
        <taxon>Methanococcus</taxon>
    </lineage>
</organism>
<keyword evidence="2" id="KW-0808">Transferase</keyword>
<sequence>MKNFKEAWEKLYDENKYTMKFPDEPTIRFFGKISKKIELNGKGLDVGSGMGRNCRLMYEFGIDAYGIEISEMAIKRAKEYMKLGNFKAQFILYDGIRIPFEDRYFDYVISHGVLDSMTFENAQTIINEIYRVLKSDGYSCIVVHSDKDSSYGEGKKIEENTFIIKEGFEKDTPQHYFTLDEIKELFGEFEIIDVGLHEDIQVDLNTGNPKKKASFWYIYLRKR</sequence>
<dbReference type="EMBL" id="CP000743">
    <property type="protein sequence ID" value="ABR56010.1"/>
    <property type="molecule type" value="Genomic_DNA"/>
</dbReference>
<gene>
    <name evidence="2" type="ordered locus">Maeo_0424</name>
</gene>
<dbReference type="GO" id="GO:0008757">
    <property type="term" value="F:S-adenosylmethionine-dependent methyltransferase activity"/>
    <property type="evidence" value="ECO:0007669"/>
    <property type="project" value="InterPro"/>
</dbReference>
<dbReference type="InterPro" id="IPR029063">
    <property type="entry name" value="SAM-dependent_MTases_sf"/>
</dbReference>
<reference evidence="2" key="1">
    <citation type="submission" date="2007-06" db="EMBL/GenBank/DDBJ databases">
        <title>Complete sequence of Methanococcus aeolicus Nankai-3.</title>
        <authorList>
            <consortium name="US DOE Joint Genome Institute"/>
            <person name="Copeland A."/>
            <person name="Lucas S."/>
            <person name="Lapidus A."/>
            <person name="Barry K."/>
            <person name="Glavina del Rio T."/>
            <person name="Dalin E."/>
            <person name="Tice H."/>
            <person name="Pitluck S."/>
            <person name="Chain P."/>
            <person name="Malfatti S."/>
            <person name="Shin M."/>
            <person name="Vergez L."/>
            <person name="Schmutz J."/>
            <person name="Larimer F."/>
            <person name="Land M."/>
            <person name="Hauser L."/>
            <person name="Kyrpides N."/>
            <person name="Lykidis A."/>
            <person name="Sieprawska-Lupa M."/>
            <person name="Whitman W.B."/>
            <person name="Richardson P."/>
        </authorList>
    </citation>
    <scope>NUCLEOTIDE SEQUENCE [LARGE SCALE GENOMIC DNA]</scope>
    <source>
        <strain evidence="2">Nankai-3</strain>
    </source>
</reference>
<dbReference type="Gene3D" id="3.40.50.150">
    <property type="entry name" value="Vaccinia Virus protein VP39"/>
    <property type="match status" value="1"/>
</dbReference>
<dbReference type="GeneID" id="25393349"/>
<evidence type="ECO:0000259" key="1">
    <source>
        <dbReference type="Pfam" id="PF08241"/>
    </source>
</evidence>
<dbReference type="HOGENOM" id="CLU_105819_0_0_2"/>
<dbReference type="eggNOG" id="arCOG04989">
    <property type="taxonomic scope" value="Archaea"/>
</dbReference>
<dbReference type="GO" id="GO:0032259">
    <property type="term" value="P:methylation"/>
    <property type="evidence" value="ECO:0007669"/>
    <property type="project" value="UniProtKB-KW"/>
</dbReference>
<dbReference type="SUPFAM" id="SSF53335">
    <property type="entry name" value="S-adenosyl-L-methionine-dependent methyltransferases"/>
    <property type="match status" value="1"/>
</dbReference>
<dbReference type="AlphaFoldDB" id="A6UU38"/>
<protein>
    <submittedName>
        <fullName evidence="2">Methyltransferase type 11</fullName>
    </submittedName>
</protein>
<accession>A6UU38</accession>
<evidence type="ECO:0000313" key="2">
    <source>
        <dbReference type="EMBL" id="ABR56010.1"/>
    </source>
</evidence>
<dbReference type="CDD" id="cd02440">
    <property type="entry name" value="AdoMet_MTases"/>
    <property type="match status" value="1"/>
</dbReference>
<evidence type="ECO:0000313" key="3">
    <source>
        <dbReference type="Proteomes" id="UP000001106"/>
    </source>
</evidence>
<dbReference type="PANTHER" id="PTHR43591:SF110">
    <property type="entry name" value="RHODANESE DOMAIN-CONTAINING PROTEIN"/>
    <property type="match status" value="1"/>
</dbReference>
<dbReference type="KEGG" id="mae:Maeo_0424"/>
<keyword evidence="2" id="KW-0489">Methyltransferase</keyword>
<feature type="domain" description="Methyltransferase type 11" evidence="1">
    <location>
        <begin position="44"/>
        <end position="140"/>
    </location>
</feature>
<dbReference type="InterPro" id="IPR013216">
    <property type="entry name" value="Methyltransf_11"/>
</dbReference>
<dbReference type="RefSeq" id="WP_011973142.1">
    <property type="nucleotide sequence ID" value="NC_009635.1"/>
</dbReference>
<dbReference type="Pfam" id="PF08241">
    <property type="entry name" value="Methyltransf_11"/>
    <property type="match status" value="1"/>
</dbReference>
<dbReference type="OrthoDB" id="8915at2157"/>
<name>A6UU38_META3</name>
<keyword evidence="3" id="KW-1185">Reference proteome</keyword>
<dbReference type="STRING" id="419665.Maeo_0424"/>
<dbReference type="PANTHER" id="PTHR43591">
    <property type="entry name" value="METHYLTRANSFERASE"/>
    <property type="match status" value="1"/>
</dbReference>